<dbReference type="GeneID" id="7822990"/>
<dbReference type="InterPro" id="IPR017907">
    <property type="entry name" value="Znf_RING_CS"/>
</dbReference>
<dbReference type="InterPro" id="IPR013083">
    <property type="entry name" value="Znf_RING/FYVE/PHD"/>
</dbReference>
<dbReference type="GO" id="GO:0007219">
    <property type="term" value="P:Notch signaling pathway"/>
    <property type="evidence" value="ECO:0007669"/>
    <property type="project" value="InterPro"/>
</dbReference>
<evidence type="ECO:0000313" key="8">
    <source>
        <dbReference type="Proteomes" id="UP000009168"/>
    </source>
</evidence>
<organism evidence="7 8">
    <name type="scientific">Tetrahymena thermophila (strain SB210)</name>
    <dbReference type="NCBI Taxonomy" id="312017"/>
    <lineage>
        <taxon>Eukaryota</taxon>
        <taxon>Sar</taxon>
        <taxon>Alveolata</taxon>
        <taxon>Ciliophora</taxon>
        <taxon>Intramacronucleata</taxon>
        <taxon>Oligohymenophorea</taxon>
        <taxon>Hymenostomatida</taxon>
        <taxon>Tetrahymenina</taxon>
        <taxon>Tetrahymenidae</taxon>
        <taxon>Tetrahymena</taxon>
    </lineage>
</organism>
<dbReference type="InterPro" id="IPR001841">
    <property type="entry name" value="Znf_RING"/>
</dbReference>
<dbReference type="InParanoid" id="I7LVP7"/>
<dbReference type="Pfam" id="PF13923">
    <property type="entry name" value="zf-C3HC4_2"/>
    <property type="match status" value="1"/>
</dbReference>
<name>I7LVP7_TETTS</name>
<evidence type="ECO:0000256" key="5">
    <source>
        <dbReference type="SAM" id="MobiDB-lite"/>
    </source>
</evidence>
<keyword evidence="8" id="KW-1185">Reference proteome</keyword>
<evidence type="ECO:0000313" key="7">
    <source>
        <dbReference type="EMBL" id="EAR99478.2"/>
    </source>
</evidence>
<dbReference type="GO" id="GO:0008270">
    <property type="term" value="F:zinc ion binding"/>
    <property type="evidence" value="ECO:0007669"/>
    <property type="project" value="UniProtKB-KW"/>
</dbReference>
<evidence type="ECO:0000259" key="6">
    <source>
        <dbReference type="PROSITE" id="PS50089"/>
    </source>
</evidence>
<sequence length="543" mass="64207">MQLIEVENQINMQYLTQLLQNEEFDIKKYKYRNNLWNADHLNSQELLSLYRQFQFYDSAKRQAALSKINPEHQGINQVQQNLYAQADQPCHQNRRQKNKSSIQGSFENQFSQNQYENQRGEDFVEINVDSEVRSMRRNNSENNLYEQRDAQENQGRPLEEIQPLSIARRSHEDPYTVKIIISDMDEINFPATMQKYPFRHNVYDLTNFSDVVTKGILRRLIFLSISGYIGFDNSERAELVRGAFLLEFDAFFEYLMKPSICQILKFDQQDDVLEVISFMWEINIRKSMKYYDFIVKLATLNPEFYKKDGNISSKMLDIDVCVMEAQLLPLIQRIFQSDASISSSKQQTIMKQIIEYYEIHNGKHIIYPFIQQKSEKDVADQIEEKFQNLLKEFDCPICFLPFENCYTSKCGHSFCQSCIQSSVQKFGNCPVCQQNISQEDLFRNFHMNEIKSIAYKEKEETKNYEINRLKHMNSFKEKFQQIMQTNIINSVQAQLEKKQLGNNSSNNNECVQSFESIQKLKKQIQYLVNITFDQLMDSFNIES</sequence>
<dbReference type="AlphaFoldDB" id="I7LVP7"/>
<reference evidence="8" key="1">
    <citation type="journal article" date="2006" name="PLoS Biol.">
        <title>Macronuclear genome sequence of the ciliate Tetrahymena thermophila, a model eukaryote.</title>
        <authorList>
            <person name="Eisen J.A."/>
            <person name="Coyne R.S."/>
            <person name="Wu M."/>
            <person name="Wu D."/>
            <person name="Thiagarajan M."/>
            <person name="Wortman J.R."/>
            <person name="Badger J.H."/>
            <person name="Ren Q."/>
            <person name="Amedeo P."/>
            <person name="Jones K.M."/>
            <person name="Tallon L.J."/>
            <person name="Delcher A.L."/>
            <person name="Salzberg S.L."/>
            <person name="Silva J.C."/>
            <person name="Haas B.J."/>
            <person name="Majoros W.H."/>
            <person name="Farzad M."/>
            <person name="Carlton J.M."/>
            <person name="Smith R.K. Jr."/>
            <person name="Garg J."/>
            <person name="Pearlman R.E."/>
            <person name="Karrer K.M."/>
            <person name="Sun L."/>
            <person name="Manning G."/>
            <person name="Elde N.C."/>
            <person name="Turkewitz A.P."/>
            <person name="Asai D.J."/>
            <person name="Wilkes D.E."/>
            <person name="Wang Y."/>
            <person name="Cai H."/>
            <person name="Collins K."/>
            <person name="Stewart B.A."/>
            <person name="Lee S.R."/>
            <person name="Wilamowska K."/>
            <person name="Weinberg Z."/>
            <person name="Ruzzo W.L."/>
            <person name="Wloga D."/>
            <person name="Gaertig J."/>
            <person name="Frankel J."/>
            <person name="Tsao C.-C."/>
            <person name="Gorovsky M.A."/>
            <person name="Keeling P.J."/>
            <person name="Waller R.F."/>
            <person name="Patron N.J."/>
            <person name="Cherry J.M."/>
            <person name="Stover N.A."/>
            <person name="Krieger C.J."/>
            <person name="del Toro C."/>
            <person name="Ryder H.F."/>
            <person name="Williamson S.C."/>
            <person name="Barbeau R.A."/>
            <person name="Hamilton E.P."/>
            <person name="Orias E."/>
        </authorList>
    </citation>
    <scope>NUCLEOTIDE SEQUENCE [LARGE SCALE GENOMIC DNA]</scope>
    <source>
        <strain evidence="8">SB210</strain>
    </source>
</reference>
<dbReference type="SUPFAM" id="SSF57850">
    <property type="entry name" value="RING/U-box"/>
    <property type="match status" value="1"/>
</dbReference>
<dbReference type="PANTHER" id="PTHR12622">
    <property type="entry name" value="DELTEX-RELATED"/>
    <property type="match status" value="1"/>
</dbReference>
<accession>I7LVP7</accession>
<keyword evidence="2 4" id="KW-0863">Zinc-finger</keyword>
<evidence type="ECO:0000256" key="1">
    <source>
        <dbReference type="ARBA" id="ARBA00022723"/>
    </source>
</evidence>
<dbReference type="eggNOG" id="KOG0320">
    <property type="taxonomic scope" value="Eukaryota"/>
</dbReference>
<dbReference type="Proteomes" id="UP000009168">
    <property type="component" value="Unassembled WGS sequence"/>
</dbReference>
<evidence type="ECO:0000256" key="2">
    <source>
        <dbReference type="ARBA" id="ARBA00022771"/>
    </source>
</evidence>
<feature type="domain" description="RING-type" evidence="6">
    <location>
        <begin position="395"/>
        <end position="433"/>
    </location>
</feature>
<dbReference type="RefSeq" id="XP_001019723.2">
    <property type="nucleotide sequence ID" value="XM_001019723.3"/>
</dbReference>
<dbReference type="GO" id="GO:0016567">
    <property type="term" value="P:protein ubiquitination"/>
    <property type="evidence" value="ECO:0007669"/>
    <property type="project" value="InterPro"/>
</dbReference>
<protein>
    <submittedName>
        <fullName evidence="7">C3HC4 type (RING finger) zinc finger protein</fullName>
    </submittedName>
</protein>
<dbReference type="EMBL" id="GG662639">
    <property type="protein sequence ID" value="EAR99478.2"/>
    <property type="molecule type" value="Genomic_DNA"/>
</dbReference>
<dbReference type="PROSITE" id="PS50089">
    <property type="entry name" value="ZF_RING_2"/>
    <property type="match status" value="1"/>
</dbReference>
<dbReference type="PROSITE" id="PS00518">
    <property type="entry name" value="ZF_RING_1"/>
    <property type="match status" value="1"/>
</dbReference>
<dbReference type="KEGG" id="tet:TTHERM_00136420"/>
<dbReference type="SMART" id="SM00184">
    <property type="entry name" value="RING"/>
    <property type="match status" value="1"/>
</dbReference>
<dbReference type="InterPro" id="IPR039398">
    <property type="entry name" value="Deltex_fam"/>
</dbReference>
<dbReference type="STRING" id="312017.I7LVP7"/>
<feature type="region of interest" description="Disordered" evidence="5">
    <location>
        <begin position="135"/>
        <end position="165"/>
    </location>
</feature>
<dbReference type="Gene3D" id="3.30.40.10">
    <property type="entry name" value="Zinc/RING finger domain, C3HC4 (zinc finger)"/>
    <property type="match status" value="1"/>
</dbReference>
<evidence type="ECO:0000256" key="4">
    <source>
        <dbReference type="PROSITE-ProRule" id="PRU00175"/>
    </source>
</evidence>
<proteinExistence type="predicted"/>
<keyword evidence="1" id="KW-0479">Metal-binding</keyword>
<evidence type="ECO:0000256" key="3">
    <source>
        <dbReference type="ARBA" id="ARBA00022833"/>
    </source>
</evidence>
<gene>
    <name evidence="7" type="ORF">TTHERM_00136420</name>
</gene>
<dbReference type="HOGENOM" id="CLU_502060_0_0_1"/>
<keyword evidence="3" id="KW-0862">Zinc</keyword>
<dbReference type="OrthoDB" id="10266039at2759"/>